<name>A0A1A8YTM9_PLAOA</name>
<reference evidence="4 5" key="2">
    <citation type="submission" date="2016-05" db="EMBL/GenBank/DDBJ databases">
        <authorList>
            <person name="Naeem Raeece"/>
        </authorList>
    </citation>
    <scope>NUCLEOTIDE SEQUENCE [LARGE SCALE GENOMIC DNA]</scope>
</reference>
<dbReference type="EMBL" id="FLRE01000095">
    <property type="protein sequence ID" value="SBT35211.1"/>
    <property type="molecule type" value="Genomic_DNA"/>
</dbReference>
<keyword evidence="5" id="KW-1185">Reference proteome</keyword>
<evidence type="ECO:0000313" key="4">
    <source>
        <dbReference type="Proteomes" id="UP000078550"/>
    </source>
</evidence>
<evidence type="ECO:0000313" key="2">
    <source>
        <dbReference type="EMBL" id="SBT34784.1"/>
    </source>
</evidence>
<proteinExistence type="predicted"/>
<dbReference type="Proteomes" id="UP000078555">
    <property type="component" value="Unassembled WGS sequence"/>
</dbReference>
<protein>
    <submittedName>
        <fullName evidence="2">Uncharacterized protein</fullName>
    </submittedName>
</protein>
<dbReference type="AlphaFoldDB" id="A0A1A8YTM9"/>
<dbReference type="Proteomes" id="UP000078550">
    <property type="component" value="Unassembled WGS sequence"/>
</dbReference>
<accession>A0A1A8YTM9</accession>
<sequence length="69" mass="7739">MQMQQDQLLRALMRGGPLFQAEEDSEEEGKDNKRGTQGKNKKKGSKGKNTNKNKNSMNKNLHIGYNGTS</sequence>
<feature type="compositionally biased region" description="Basic residues" evidence="1">
    <location>
        <begin position="39"/>
        <end position="51"/>
    </location>
</feature>
<gene>
    <name evidence="2" type="ORF">POVWA1_024000</name>
    <name evidence="3" type="ORF">POVWA2_023890</name>
</gene>
<organism evidence="2 5">
    <name type="scientific">Plasmodium ovale wallikeri</name>
    <dbReference type="NCBI Taxonomy" id="864142"/>
    <lineage>
        <taxon>Eukaryota</taxon>
        <taxon>Sar</taxon>
        <taxon>Alveolata</taxon>
        <taxon>Apicomplexa</taxon>
        <taxon>Aconoidasida</taxon>
        <taxon>Haemosporida</taxon>
        <taxon>Plasmodiidae</taxon>
        <taxon>Plasmodium</taxon>
        <taxon>Plasmodium (Plasmodium)</taxon>
    </lineage>
</organism>
<reference evidence="2" key="1">
    <citation type="submission" date="2016-05" db="EMBL/GenBank/DDBJ databases">
        <authorList>
            <person name="Lavstsen T."/>
            <person name="Jespersen J.S."/>
        </authorList>
    </citation>
    <scope>NUCLEOTIDE SEQUENCE [LARGE SCALE GENOMIC DNA]</scope>
</reference>
<evidence type="ECO:0000313" key="5">
    <source>
        <dbReference type="Proteomes" id="UP000078555"/>
    </source>
</evidence>
<dbReference type="EMBL" id="FLRD01000074">
    <property type="protein sequence ID" value="SBT34784.1"/>
    <property type="molecule type" value="Genomic_DNA"/>
</dbReference>
<feature type="region of interest" description="Disordered" evidence="1">
    <location>
        <begin position="1"/>
        <end position="69"/>
    </location>
</feature>
<evidence type="ECO:0000313" key="3">
    <source>
        <dbReference type="EMBL" id="SBT35211.1"/>
    </source>
</evidence>
<evidence type="ECO:0000256" key="1">
    <source>
        <dbReference type="SAM" id="MobiDB-lite"/>
    </source>
</evidence>